<keyword evidence="2" id="KW-0808">Transferase</keyword>
<protein>
    <submittedName>
        <fullName evidence="10">Ser thr tyr protein kinase</fullName>
    </submittedName>
</protein>
<dbReference type="OrthoDB" id="377346at2759"/>
<evidence type="ECO:0000256" key="5">
    <source>
        <dbReference type="ARBA" id="ARBA00022840"/>
    </source>
</evidence>
<name>T0MIJ9_9MICR</name>
<organism evidence="10 11">
    <name type="scientific">Vairimorpha apis BRL 01</name>
    <dbReference type="NCBI Taxonomy" id="1037528"/>
    <lineage>
        <taxon>Eukaryota</taxon>
        <taxon>Fungi</taxon>
        <taxon>Fungi incertae sedis</taxon>
        <taxon>Microsporidia</taxon>
        <taxon>Nosematidae</taxon>
        <taxon>Vairimorpha</taxon>
    </lineage>
</organism>
<dbReference type="Gene3D" id="1.10.510.10">
    <property type="entry name" value="Transferase(Phosphotransferase) domain 1"/>
    <property type="match status" value="1"/>
</dbReference>
<dbReference type="SMART" id="SM00220">
    <property type="entry name" value="S_TKc"/>
    <property type="match status" value="1"/>
</dbReference>
<sequence>MHNNDVIHRDIKPENLILGCDNKLKLADFGWAVKNNDKKRTTFCGTLEYLSPEMLNNQVHDHNIDVWCLGILTYEFLTGKPPFDIKPRSLREAKRKIINCDLTKPDDMSTISFNFIESLVVNEKDKRICLKKALKQPFIVKYNK</sequence>
<reference evidence="10 11" key="1">
    <citation type="journal article" date="2013" name="BMC Genomics">
        <title>Genome sequencing and comparative genomics of honey bee microsporidia, Nosema apis reveal novel insights into host-parasite interactions.</title>
        <authorList>
            <person name="Chen Yp."/>
            <person name="Pettis J.S."/>
            <person name="Zhao Y."/>
            <person name="Liu X."/>
            <person name="Tallon L.J."/>
            <person name="Sadzewicz L.D."/>
            <person name="Li R."/>
            <person name="Zheng H."/>
            <person name="Huang S."/>
            <person name="Zhang X."/>
            <person name="Hamilton M.C."/>
            <person name="Pernal S.F."/>
            <person name="Melathopoulos A.P."/>
            <person name="Yan X."/>
            <person name="Evans J.D."/>
        </authorList>
    </citation>
    <scope>NUCLEOTIDE SEQUENCE [LARGE SCALE GENOMIC DNA]</scope>
    <source>
        <strain evidence="10 11">BRL 01</strain>
    </source>
</reference>
<keyword evidence="3 7" id="KW-0547">Nucleotide-binding</keyword>
<dbReference type="GO" id="GO:0005524">
    <property type="term" value="F:ATP binding"/>
    <property type="evidence" value="ECO:0007669"/>
    <property type="project" value="UniProtKB-KW"/>
</dbReference>
<dbReference type="PROSITE" id="PS00108">
    <property type="entry name" value="PROTEIN_KINASE_ST"/>
    <property type="match status" value="1"/>
</dbReference>
<dbReference type="InterPro" id="IPR030616">
    <property type="entry name" value="Aur-like"/>
</dbReference>
<dbReference type="InterPro" id="IPR011009">
    <property type="entry name" value="Kinase-like_dom_sf"/>
</dbReference>
<dbReference type="AlphaFoldDB" id="T0MIJ9"/>
<accession>T0MIJ9</accession>
<keyword evidence="1" id="KW-0723">Serine/threonine-protein kinase</keyword>
<evidence type="ECO:0000256" key="3">
    <source>
        <dbReference type="ARBA" id="ARBA00022741"/>
    </source>
</evidence>
<dbReference type="InterPro" id="IPR008271">
    <property type="entry name" value="Ser/Thr_kinase_AS"/>
</dbReference>
<feature type="cross-link" description="Glycyl lysine isopeptide (Lys-Gly) (interchain with G-Cter in SUMO2)" evidence="8">
    <location>
        <position position="12"/>
    </location>
</feature>
<feature type="active site" description="Proton acceptor" evidence="6">
    <location>
        <position position="10"/>
    </location>
</feature>
<dbReference type="Pfam" id="PF00069">
    <property type="entry name" value="Pkinase"/>
    <property type="match status" value="1"/>
</dbReference>
<evidence type="ECO:0000256" key="4">
    <source>
        <dbReference type="ARBA" id="ARBA00022777"/>
    </source>
</evidence>
<evidence type="ECO:0000259" key="9">
    <source>
        <dbReference type="PROSITE" id="PS50011"/>
    </source>
</evidence>
<feature type="binding site" evidence="7">
    <location>
        <begin position="14"/>
        <end position="15"/>
    </location>
    <ligand>
        <name>ATP</name>
        <dbReference type="ChEBI" id="CHEBI:30616"/>
    </ligand>
</feature>
<evidence type="ECO:0000256" key="6">
    <source>
        <dbReference type="PIRSR" id="PIRSR630616-1"/>
    </source>
</evidence>
<gene>
    <name evidence="10" type="ORF">NAPIS_ORF01605</name>
</gene>
<dbReference type="SUPFAM" id="SSF56112">
    <property type="entry name" value="Protein kinase-like (PK-like)"/>
    <property type="match status" value="1"/>
</dbReference>
<evidence type="ECO:0000313" key="11">
    <source>
        <dbReference type="Proteomes" id="UP000053780"/>
    </source>
</evidence>
<dbReference type="PROSITE" id="PS50011">
    <property type="entry name" value="PROTEIN_KINASE_DOM"/>
    <property type="match status" value="1"/>
</dbReference>
<dbReference type="VEuPathDB" id="MicrosporidiaDB:NAPIS_ORF01605"/>
<dbReference type="EMBL" id="KE647232">
    <property type="protein sequence ID" value="EQB60820.1"/>
    <property type="molecule type" value="Genomic_DNA"/>
</dbReference>
<proteinExistence type="predicted"/>
<feature type="domain" description="Protein kinase" evidence="9">
    <location>
        <begin position="1"/>
        <end position="139"/>
    </location>
</feature>
<evidence type="ECO:0000256" key="2">
    <source>
        <dbReference type="ARBA" id="ARBA00022679"/>
    </source>
</evidence>
<keyword evidence="11" id="KW-1185">Reference proteome</keyword>
<keyword evidence="5 7" id="KW-0067">ATP-binding</keyword>
<evidence type="ECO:0000256" key="8">
    <source>
        <dbReference type="PIRSR" id="PIRSR630616-3"/>
    </source>
</evidence>
<keyword evidence="4 10" id="KW-0418">Kinase</keyword>
<evidence type="ECO:0000256" key="7">
    <source>
        <dbReference type="PIRSR" id="PIRSR630616-2"/>
    </source>
</evidence>
<evidence type="ECO:0000256" key="1">
    <source>
        <dbReference type="ARBA" id="ARBA00022527"/>
    </source>
</evidence>
<dbReference type="Proteomes" id="UP000053780">
    <property type="component" value="Unassembled WGS sequence"/>
</dbReference>
<feature type="binding site" evidence="7">
    <location>
        <position position="28"/>
    </location>
    <ligand>
        <name>ATP</name>
        <dbReference type="ChEBI" id="CHEBI:30616"/>
    </ligand>
</feature>
<dbReference type="GO" id="GO:0004674">
    <property type="term" value="F:protein serine/threonine kinase activity"/>
    <property type="evidence" value="ECO:0007669"/>
    <property type="project" value="UniProtKB-KW"/>
</dbReference>
<dbReference type="HOGENOM" id="CLU_000288_63_0_1"/>
<dbReference type="InterPro" id="IPR000719">
    <property type="entry name" value="Prot_kinase_dom"/>
</dbReference>
<dbReference type="PANTHER" id="PTHR24350">
    <property type="entry name" value="SERINE/THREONINE-PROTEIN KINASE IAL-RELATED"/>
    <property type="match status" value="1"/>
</dbReference>
<evidence type="ECO:0000313" key="10">
    <source>
        <dbReference type="EMBL" id="EQB60820.1"/>
    </source>
</evidence>